<feature type="chain" id="PRO_5011788192" description="serine-type D-Ala-D-Ala carboxypeptidase" evidence="16">
    <location>
        <begin position="25"/>
        <end position="397"/>
    </location>
</feature>
<keyword evidence="19" id="KW-1185">Reference proteome</keyword>
<dbReference type="PANTHER" id="PTHR21581:SF6">
    <property type="entry name" value="TRAFFICKING PROTEIN PARTICLE COMPLEX SUBUNIT 12"/>
    <property type="match status" value="1"/>
</dbReference>
<evidence type="ECO:0000256" key="14">
    <source>
        <dbReference type="PIRSR" id="PIRSR618044-2"/>
    </source>
</evidence>
<feature type="signal peptide" evidence="16">
    <location>
        <begin position="1"/>
        <end position="24"/>
    </location>
</feature>
<dbReference type="PRINTS" id="PR00725">
    <property type="entry name" value="DADACBPTASE1"/>
</dbReference>
<feature type="active site" description="Acyl-ester intermediate" evidence="13">
    <location>
        <position position="56"/>
    </location>
</feature>
<evidence type="ECO:0000256" key="11">
    <source>
        <dbReference type="ARBA" id="ARBA00023316"/>
    </source>
</evidence>
<keyword evidence="5 18" id="KW-0121">Carboxypeptidase</keyword>
<dbReference type="Pfam" id="PF00768">
    <property type="entry name" value="Peptidase_S11"/>
    <property type="match status" value="1"/>
</dbReference>
<evidence type="ECO:0000256" key="8">
    <source>
        <dbReference type="ARBA" id="ARBA00022801"/>
    </source>
</evidence>
<evidence type="ECO:0000256" key="12">
    <source>
        <dbReference type="ARBA" id="ARBA00034000"/>
    </source>
</evidence>
<dbReference type="GO" id="GO:0008360">
    <property type="term" value="P:regulation of cell shape"/>
    <property type="evidence" value="ECO:0007669"/>
    <property type="project" value="UniProtKB-KW"/>
</dbReference>
<evidence type="ECO:0000256" key="15">
    <source>
        <dbReference type="RuleBase" id="RU004016"/>
    </source>
</evidence>
<dbReference type="GO" id="GO:0006508">
    <property type="term" value="P:proteolysis"/>
    <property type="evidence" value="ECO:0007669"/>
    <property type="project" value="UniProtKB-KW"/>
</dbReference>
<dbReference type="OrthoDB" id="9795979at2"/>
<dbReference type="InterPro" id="IPR001967">
    <property type="entry name" value="Peptidase_S11_N"/>
</dbReference>
<name>A0A1H3VFI4_9RHOB</name>
<keyword evidence="11" id="KW-0961">Cell wall biogenesis/degradation</keyword>
<dbReference type="SUPFAM" id="SSF69189">
    <property type="entry name" value="Penicillin-binding protein associated domain"/>
    <property type="match status" value="1"/>
</dbReference>
<dbReference type="InterPro" id="IPR012338">
    <property type="entry name" value="Beta-lactam/transpept-like"/>
</dbReference>
<feature type="active site" evidence="13">
    <location>
        <position position="116"/>
    </location>
</feature>
<protein>
    <recommendedName>
        <fullName evidence="4">serine-type D-Ala-D-Ala carboxypeptidase</fullName>
        <ecNumber evidence="4">3.4.16.4</ecNumber>
    </recommendedName>
</protein>
<gene>
    <name evidence="18" type="ORF">SAMN05444370_10154</name>
</gene>
<keyword evidence="9" id="KW-0133">Cell shape</keyword>
<evidence type="ECO:0000256" key="13">
    <source>
        <dbReference type="PIRSR" id="PIRSR618044-1"/>
    </source>
</evidence>
<reference evidence="18 19" key="1">
    <citation type="submission" date="2016-10" db="EMBL/GenBank/DDBJ databases">
        <authorList>
            <person name="de Groot N.N."/>
        </authorList>
    </citation>
    <scope>NUCLEOTIDE SEQUENCE [LARGE SCALE GENOMIC DNA]</scope>
    <source>
        <strain evidence="18 19">DSM 15345</strain>
    </source>
</reference>
<dbReference type="Proteomes" id="UP000198703">
    <property type="component" value="Unassembled WGS sequence"/>
</dbReference>
<comment type="pathway">
    <text evidence="2">Cell wall biogenesis; peptidoglycan biosynthesis.</text>
</comment>
<accession>A0A1H3VFI4</accession>
<feature type="binding site" evidence="14">
    <location>
        <position position="218"/>
    </location>
    <ligand>
        <name>substrate</name>
    </ligand>
</feature>
<dbReference type="SUPFAM" id="SSF56601">
    <property type="entry name" value="beta-lactamase/transpeptidase-like"/>
    <property type="match status" value="1"/>
</dbReference>
<evidence type="ECO:0000256" key="10">
    <source>
        <dbReference type="ARBA" id="ARBA00022984"/>
    </source>
</evidence>
<dbReference type="Pfam" id="PF07943">
    <property type="entry name" value="PBP5_C"/>
    <property type="match status" value="1"/>
</dbReference>
<dbReference type="AlphaFoldDB" id="A0A1H3VFI4"/>
<dbReference type="InterPro" id="IPR012907">
    <property type="entry name" value="Peptidase_S11_C"/>
</dbReference>
<dbReference type="STRING" id="89524.SAMN05444370_10154"/>
<evidence type="ECO:0000256" key="4">
    <source>
        <dbReference type="ARBA" id="ARBA00012448"/>
    </source>
</evidence>
<dbReference type="GO" id="GO:0071555">
    <property type="term" value="P:cell wall organization"/>
    <property type="evidence" value="ECO:0007669"/>
    <property type="project" value="UniProtKB-KW"/>
</dbReference>
<dbReference type="InterPro" id="IPR015956">
    <property type="entry name" value="Peniciliin-bd_prot_C_sf"/>
</dbReference>
<dbReference type="RefSeq" id="WP_093248109.1">
    <property type="nucleotide sequence ID" value="NZ_FNQM01000001.1"/>
</dbReference>
<proteinExistence type="inferred from homology"/>
<feature type="active site" description="Proton acceptor" evidence="13">
    <location>
        <position position="59"/>
    </location>
</feature>
<comment type="function">
    <text evidence="1">Removes C-terminal D-alanyl residues from sugar-peptide cell wall precursors.</text>
</comment>
<feature type="domain" description="Peptidase S11 D-Ala-D-Ala carboxypeptidase A C-terminal" evidence="17">
    <location>
        <begin position="268"/>
        <end position="358"/>
    </location>
</feature>
<sequence length="397" mass="41401">MPRLIALLSAASLMAGVAAGPAAALDTPARAAIVVDMTSGAVLMEKDADEPLPPASMSKLMTMNMVFEALAEGRLSLDDRMPVSEKAWAKGGSKMFVNVGDRIRVGDLIQGVTVQSGNDACIVLAEGLAGTEEAFAERMNARAKEIGLTHSHFVNATGWPDEGHVMSVRDLATLAERIVEEFPEQHRYFSVREFTWEGITQQNRNPLLYLDIGATGMKTGHTEDAGYGLVATVEREGRKVVVVIAGLESAGARRVEAEKLVAWAYREFRTGALYRAGEMVAQADVWIGAADAVGLAPARDIVVTAPAADAEGLTARVRYEGPVAAPITKGDVIAELVVETPGVGAVSHPLVATEDVPAGGVLARVTAAARLALSAALGAAGLDEVSVGDIGLGAVGL</sequence>
<evidence type="ECO:0000256" key="1">
    <source>
        <dbReference type="ARBA" id="ARBA00003217"/>
    </source>
</evidence>
<evidence type="ECO:0000259" key="17">
    <source>
        <dbReference type="SMART" id="SM00936"/>
    </source>
</evidence>
<dbReference type="PANTHER" id="PTHR21581">
    <property type="entry name" value="D-ALANYL-D-ALANINE CARBOXYPEPTIDASE"/>
    <property type="match status" value="1"/>
</dbReference>
<evidence type="ECO:0000256" key="7">
    <source>
        <dbReference type="ARBA" id="ARBA00022729"/>
    </source>
</evidence>
<keyword evidence="8" id="KW-0378">Hydrolase</keyword>
<dbReference type="EC" id="3.4.16.4" evidence="4"/>
<keyword evidence="7 16" id="KW-0732">Signal</keyword>
<keyword evidence="6" id="KW-0645">Protease</keyword>
<evidence type="ECO:0000256" key="16">
    <source>
        <dbReference type="SAM" id="SignalP"/>
    </source>
</evidence>
<dbReference type="UniPathway" id="UPA00219"/>
<dbReference type="GO" id="GO:0009002">
    <property type="term" value="F:serine-type D-Ala-D-Ala carboxypeptidase activity"/>
    <property type="evidence" value="ECO:0007669"/>
    <property type="project" value="UniProtKB-EC"/>
</dbReference>
<dbReference type="GO" id="GO:0009252">
    <property type="term" value="P:peptidoglycan biosynthetic process"/>
    <property type="evidence" value="ECO:0007669"/>
    <property type="project" value="UniProtKB-UniPathway"/>
</dbReference>
<comment type="similarity">
    <text evidence="3 15">Belongs to the peptidase S11 family.</text>
</comment>
<evidence type="ECO:0000313" key="19">
    <source>
        <dbReference type="Proteomes" id="UP000198703"/>
    </source>
</evidence>
<comment type="catalytic activity">
    <reaction evidence="12">
        <text>Preferential cleavage: (Ac)2-L-Lys-D-Ala-|-D-Ala. Also transpeptidation of peptidyl-alanyl moieties that are N-acyl substituents of D-alanine.</text>
        <dbReference type="EC" id="3.4.16.4"/>
    </reaction>
</comment>
<dbReference type="EMBL" id="FNQM01000001">
    <property type="protein sequence ID" value="SDZ73553.1"/>
    <property type="molecule type" value="Genomic_DNA"/>
</dbReference>
<organism evidence="18 19">
    <name type="scientific">Rubrimonas cliftonensis</name>
    <dbReference type="NCBI Taxonomy" id="89524"/>
    <lineage>
        <taxon>Bacteria</taxon>
        <taxon>Pseudomonadati</taxon>
        <taxon>Pseudomonadota</taxon>
        <taxon>Alphaproteobacteria</taxon>
        <taxon>Rhodobacterales</taxon>
        <taxon>Paracoccaceae</taxon>
        <taxon>Rubrimonas</taxon>
    </lineage>
</organism>
<dbReference type="InterPro" id="IPR037167">
    <property type="entry name" value="Peptidase_S11_C_sf"/>
</dbReference>
<evidence type="ECO:0000256" key="9">
    <source>
        <dbReference type="ARBA" id="ARBA00022960"/>
    </source>
</evidence>
<evidence type="ECO:0000256" key="6">
    <source>
        <dbReference type="ARBA" id="ARBA00022670"/>
    </source>
</evidence>
<evidence type="ECO:0000256" key="5">
    <source>
        <dbReference type="ARBA" id="ARBA00022645"/>
    </source>
</evidence>
<dbReference type="Gene3D" id="2.60.410.10">
    <property type="entry name" value="D-Ala-D-Ala carboxypeptidase, C-terminal domain"/>
    <property type="match status" value="1"/>
</dbReference>
<evidence type="ECO:0000256" key="3">
    <source>
        <dbReference type="ARBA" id="ARBA00007164"/>
    </source>
</evidence>
<evidence type="ECO:0000256" key="2">
    <source>
        <dbReference type="ARBA" id="ARBA00004752"/>
    </source>
</evidence>
<dbReference type="Gene3D" id="3.40.710.10">
    <property type="entry name" value="DD-peptidase/beta-lactamase superfamily"/>
    <property type="match status" value="1"/>
</dbReference>
<evidence type="ECO:0000313" key="18">
    <source>
        <dbReference type="EMBL" id="SDZ73553.1"/>
    </source>
</evidence>
<dbReference type="InterPro" id="IPR018044">
    <property type="entry name" value="Peptidase_S11"/>
</dbReference>
<dbReference type="SMART" id="SM00936">
    <property type="entry name" value="PBP5_C"/>
    <property type="match status" value="1"/>
</dbReference>
<keyword evidence="10" id="KW-0573">Peptidoglycan synthesis</keyword>